<keyword evidence="2" id="KW-1185">Reference proteome</keyword>
<dbReference type="Proteomes" id="UP000261340">
    <property type="component" value="Unplaced"/>
</dbReference>
<proteinExistence type="predicted"/>
<reference evidence="1" key="1">
    <citation type="submission" date="2025-08" db="UniProtKB">
        <authorList>
            <consortium name="Ensembl"/>
        </authorList>
    </citation>
    <scope>IDENTIFICATION</scope>
</reference>
<name>A0A3Q0SV40_AMPCI</name>
<organism evidence="1 2">
    <name type="scientific">Amphilophus citrinellus</name>
    <name type="common">Midas cichlid</name>
    <name type="synonym">Cichlasoma citrinellum</name>
    <dbReference type="NCBI Taxonomy" id="61819"/>
    <lineage>
        <taxon>Eukaryota</taxon>
        <taxon>Metazoa</taxon>
        <taxon>Chordata</taxon>
        <taxon>Craniata</taxon>
        <taxon>Vertebrata</taxon>
        <taxon>Euteleostomi</taxon>
        <taxon>Actinopterygii</taxon>
        <taxon>Neopterygii</taxon>
        <taxon>Teleostei</taxon>
        <taxon>Neoteleostei</taxon>
        <taxon>Acanthomorphata</taxon>
        <taxon>Ovalentaria</taxon>
        <taxon>Cichlomorphae</taxon>
        <taxon>Cichliformes</taxon>
        <taxon>Cichlidae</taxon>
        <taxon>New World cichlids</taxon>
        <taxon>Cichlasomatinae</taxon>
        <taxon>Heroini</taxon>
        <taxon>Amphilophus</taxon>
    </lineage>
</organism>
<dbReference type="Ensembl" id="ENSACIT00000028153.1">
    <property type="protein sequence ID" value="ENSACIP00000027431.1"/>
    <property type="gene ID" value="ENSACIG00000021258.1"/>
</dbReference>
<sequence>KINVTVSSFINNKQIFLTAKDFGNANQESVNLSMQQLQGQIGPHFLPHIWSV</sequence>
<evidence type="ECO:0000313" key="1">
    <source>
        <dbReference type="Ensembl" id="ENSACIP00000027431.1"/>
    </source>
</evidence>
<dbReference type="GeneTree" id="ENSGT00940000180509"/>
<reference evidence="1" key="2">
    <citation type="submission" date="2025-09" db="UniProtKB">
        <authorList>
            <consortium name="Ensembl"/>
        </authorList>
    </citation>
    <scope>IDENTIFICATION</scope>
</reference>
<protein>
    <submittedName>
        <fullName evidence="1">Uncharacterized protein</fullName>
    </submittedName>
</protein>
<accession>A0A3Q0SV40</accession>
<evidence type="ECO:0000313" key="2">
    <source>
        <dbReference type="Proteomes" id="UP000261340"/>
    </source>
</evidence>
<dbReference type="AlphaFoldDB" id="A0A3Q0SV40"/>